<dbReference type="RefSeq" id="WP_103322364.1">
    <property type="nucleotide sequence ID" value="NZ_CBCPHH010000003.1"/>
</dbReference>
<evidence type="ECO:0000313" key="2">
    <source>
        <dbReference type="Proteomes" id="UP000627155"/>
    </source>
</evidence>
<gene>
    <name evidence="1" type="ORF">I6J37_08070</name>
</gene>
<protein>
    <submittedName>
        <fullName evidence="1">Pentapeptide repeat-containing protein</fullName>
    </submittedName>
</protein>
<dbReference type="Gene3D" id="2.160.20.80">
    <property type="entry name" value="E3 ubiquitin-protein ligase SopA"/>
    <property type="match status" value="1"/>
</dbReference>
<dbReference type="PANTHER" id="PTHR42999">
    <property type="entry name" value="ANTIBIOTIC RESISTANCE PROTEIN MCBG"/>
    <property type="match status" value="1"/>
</dbReference>
<dbReference type="InterPro" id="IPR052949">
    <property type="entry name" value="PA_immunity-related"/>
</dbReference>
<sequence>MKIIEPKLKIAFQFAEDKSFTLLQSSYDLYFNKAVIHMDEETSQIDTVYFNQCTFESVDFTKLHALDVVFKGCDLSNCTFNDASLNRVQFIDCRMMGATFTDLKLKHVQFSNCQLKMSQFLNCKFDHVRFNENQMAETYISFCSQKSMELVRCSLESLEVVETSLNNIDLSTDEIEQLIIQPSDLKGATVSEYQAYDILPLFGVSVTSN</sequence>
<dbReference type="Pfam" id="PF13599">
    <property type="entry name" value="Pentapeptide_4"/>
    <property type="match status" value="1"/>
</dbReference>
<reference evidence="1 2" key="1">
    <citation type="submission" date="2021-02" db="EMBL/GenBank/DDBJ databases">
        <title>FDA dAtabase for Regulatory Grade micrObial Sequences (FDA-ARGOS): Supporting development and validation of Infectious Disease Dx tests.</title>
        <authorList>
            <person name="Sproer C."/>
            <person name="Gronow S."/>
            <person name="Severitt S."/>
            <person name="Schroder I."/>
            <person name="Tallon L."/>
            <person name="Sadzewicz L."/>
            <person name="Zhao X."/>
            <person name="Boylan J."/>
            <person name="Ott S."/>
            <person name="Bowen H."/>
            <person name="Vavikolanu K."/>
            <person name="Mehta A."/>
            <person name="Aluvathingal J."/>
            <person name="Nadendla S."/>
            <person name="Lowell S."/>
            <person name="Myers T."/>
            <person name="Yan Y."/>
            <person name="Sichtig H."/>
        </authorList>
    </citation>
    <scope>NUCLEOTIDE SEQUENCE [LARGE SCALE GENOMIC DNA]</scope>
    <source>
        <strain evidence="1 2">FDAARGOS_1207</strain>
    </source>
</reference>
<proteinExistence type="predicted"/>
<dbReference type="SUPFAM" id="SSF141571">
    <property type="entry name" value="Pentapeptide repeat-like"/>
    <property type="match status" value="1"/>
</dbReference>
<organism evidence="1 2">
    <name type="scientific">Mammaliicoccus vitulinus</name>
    <dbReference type="NCBI Taxonomy" id="71237"/>
    <lineage>
        <taxon>Bacteria</taxon>
        <taxon>Bacillati</taxon>
        <taxon>Bacillota</taxon>
        <taxon>Bacilli</taxon>
        <taxon>Bacillales</taxon>
        <taxon>Staphylococcaceae</taxon>
        <taxon>Mammaliicoccus</taxon>
    </lineage>
</organism>
<name>A0ABX7HC03_9STAP</name>
<evidence type="ECO:0000313" key="1">
    <source>
        <dbReference type="EMBL" id="QRO84179.1"/>
    </source>
</evidence>
<dbReference type="InterPro" id="IPR001646">
    <property type="entry name" value="5peptide_repeat"/>
</dbReference>
<dbReference type="EMBL" id="CP069486">
    <property type="protein sequence ID" value="QRO84179.1"/>
    <property type="molecule type" value="Genomic_DNA"/>
</dbReference>
<dbReference type="Proteomes" id="UP000627155">
    <property type="component" value="Chromosome"/>
</dbReference>
<keyword evidence="2" id="KW-1185">Reference proteome</keyword>
<dbReference type="PANTHER" id="PTHR42999:SF1">
    <property type="entry name" value="PENTAPEPTIDE REPEAT-CONTAINING PROTEIN"/>
    <property type="match status" value="1"/>
</dbReference>
<accession>A0ABX7HC03</accession>